<accession>A0A6I3I2X1</accession>
<keyword evidence="4" id="KW-1185">Reference proteome</keyword>
<comment type="caution">
    <text evidence="3">The sequence shown here is derived from an EMBL/GenBank/DDBJ whole genome shotgun (WGS) entry which is preliminary data.</text>
</comment>
<evidence type="ECO:0000256" key="1">
    <source>
        <dbReference type="SAM" id="MobiDB-lite"/>
    </source>
</evidence>
<sequence length="196" mass="20419">MSTSASADPSSDQQRPPRRNPHMMGTFASMVLSTIVVATVVLAFFALVARPDTVARPSVDVPSVVTEARRSTGWQLSQLEGLGEGWAANSARLEPEADGLRTWHVGYVREGGEQEYVALDQTAKATDGWVTAQLKGRAAAGAMSVGGVPVDSYTDPSNGACTLVRRGGDGLTTVLESTGSCAVAAARAAKMSPALR</sequence>
<evidence type="ECO:0000313" key="4">
    <source>
        <dbReference type="Proteomes" id="UP000431092"/>
    </source>
</evidence>
<gene>
    <name evidence="3" type="ORF">GGG17_00505</name>
</gene>
<keyword evidence="2" id="KW-0812">Transmembrane</keyword>
<dbReference type="InterPro" id="IPR025339">
    <property type="entry name" value="DUF4245"/>
</dbReference>
<protein>
    <submittedName>
        <fullName evidence="3">DUF4245 family protein</fullName>
    </submittedName>
</protein>
<evidence type="ECO:0000256" key="2">
    <source>
        <dbReference type="SAM" id="Phobius"/>
    </source>
</evidence>
<feature type="compositionally biased region" description="Polar residues" evidence="1">
    <location>
        <begin position="1"/>
        <end position="14"/>
    </location>
</feature>
<dbReference type="EMBL" id="WLVL01000002">
    <property type="protein sequence ID" value="MTB70484.1"/>
    <property type="molecule type" value="Genomic_DNA"/>
</dbReference>
<reference evidence="3 4" key="1">
    <citation type="submission" date="2019-11" db="EMBL/GenBank/DDBJ databases">
        <title>Whole genome sequencing identifies a novel species of the genus Arsenicicoccus isolated from human blood.</title>
        <authorList>
            <person name="Jeong J.H."/>
            <person name="Kweon O.J."/>
            <person name="Kim H.R."/>
            <person name="Kim T.-H."/>
            <person name="Ha S.-M."/>
            <person name="Lee M.-K."/>
        </authorList>
    </citation>
    <scope>NUCLEOTIDE SEQUENCE [LARGE SCALE GENOMIC DNA]</scope>
    <source>
        <strain evidence="3 4">MKL-02</strain>
    </source>
</reference>
<dbReference type="Proteomes" id="UP000431092">
    <property type="component" value="Unassembled WGS sequence"/>
</dbReference>
<name>A0A6I3I2X1_9MICO</name>
<keyword evidence="2" id="KW-1133">Transmembrane helix</keyword>
<proteinExistence type="predicted"/>
<dbReference type="Pfam" id="PF14030">
    <property type="entry name" value="DUF4245"/>
    <property type="match status" value="1"/>
</dbReference>
<organism evidence="3 4">
    <name type="scientific">Arsenicicoccus cauae</name>
    <dbReference type="NCBI Taxonomy" id="2663847"/>
    <lineage>
        <taxon>Bacteria</taxon>
        <taxon>Bacillati</taxon>
        <taxon>Actinomycetota</taxon>
        <taxon>Actinomycetes</taxon>
        <taxon>Micrococcales</taxon>
        <taxon>Intrasporangiaceae</taxon>
        <taxon>Arsenicicoccus</taxon>
    </lineage>
</organism>
<feature type="region of interest" description="Disordered" evidence="1">
    <location>
        <begin position="1"/>
        <end position="22"/>
    </location>
</feature>
<keyword evidence="2" id="KW-0472">Membrane</keyword>
<dbReference type="AlphaFoldDB" id="A0A6I3I2X1"/>
<feature type="transmembrane region" description="Helical" evidence="2">
    <location>
        <begin position="27"/>
        <end position="48"/>
    </location>
</feature>
<dbReference type="RefSeq" id="WP_154591855.1">
    <property type="nucleotide sequence ID" value="NZ_WLVL01000002.1"/>
</dbReference>
<evidence type="ECO:0000313" key="3">
    <source>
        <dbReference type="EMBL" id="MTB70484.1"/>
    </source>
</evidence>